<gene>
    <name evidence="2" type="ORF">STAS_24409</name>
</gene>
<evidence type="ECO:0000313" key="2">
    <source>
        <dbReference type="EMBL" id="GER47309.1"/>
    </source>
</evidence>
<evidence type="ECO:0000256" key="1">
    <source>
        <dbReference type="SAM" id="MobiDB-lite"/>
    </source>
</evidence>
<dbReference type="AlphaFoldDB" id="A0A5A7QQI7"/>
<comment type="caution">
    <text evidence="2">The sequence shown here is derived from an EMBL/GenBank/DDBJ whole genome shotgun (WGS) entry which is preliminary data.</text>
</comment>
<dbReference type="EMBL" id="BKCP01007848">
    <property type="protein sequence ID" value="GER47309.1"/>
    <property type="molecule type" value="Genomic_DNA"/>
</dbReference>
<sequence length="100" mass="11117">MNTTEAPGNPRHCPPPPQHPSVAAQSHARRKNLCSSPRNSKSRKSRRADLTTAPKNSADPSPTLRRQDNSLQLPPAMATTPEEIHMKTDREVEAHREKPI</sequence>
<organism evidence="2 3">
    <name type="scientific">Striga asiatica</name>
    <name type="common">Asiatic witchweed</name>
    <name type="synonym">Buchnera asiatica</name>
    <dbReference type="NCBI Taxonomy" id="4170"/>
    <lineage>
        <taxon>Eukaryota</taxon>
        <taxon>Viridiplantae</taxon>
        <taxon>Streptophyta</taxon>
        <taxon>Embryophyta</taxon>
        <taxon>Tracheophyta</taxon>
        <taxon>Spermatophyta</taxon>
        <taxon>Magnoliopsida</taxon>
        <taxon>eudicotyledons</taxon>
        <taxon>Gunneridae</taxon>
        <taxon>Pentapetalae</taxon>
        <taxon>asterids</taxon>
        <taxon>lamiids</taxon>
        <taxon>Lamiales</taxon>
        <taxon>Orobanchaceae</taxon>
        <taxon>Buchnereae</taxon>
        <taxon>Striga</taxon>
    </lineage>
</organism>
<evidence type="ECO:0000313" key="3">
    <source>
        <dbReference type="Proteomes" id="UP000325081"/>
    </source>
</evidence>
<protein>
    <submittedName>
        <fullName evidence="2">Uncharacterized protein</fullName>
    </submittedName>
</protein>
<name>A0A5A7QQI7_STRAF</name>
<dbReference type="Proteomes" id="UP000325081">
    <property type="component" value="Unassembled WGS sequence"/>
</dbReference>
<accession>A0A5A7QQI7</accession>
<keyword evidence="3" id="KW-1185">Reference proteome</keyword>
<feature type="region of interest" description="Disordered" evidence="1">
    <location>
        <begin position="1"/>
        <end position="100"/>
    </location>
</feature>
<reference evidence="3" key="1">
    <citation type="journal article" date="2019" name="Curr. Biol.">
        <title>Genome Sequence of Striga asiatica Provides Insight into the Evolution of Plant Parasitism.</title>
        <authorList>
            <person name="Yoshida S."/>
            <person name="Kim S."/>
            <person name="Wafula E.K."/>
            <person name="Tanskanen J."/>
            <person name="Kim Y.M."/>
            <person name="Honaas L."/>
            <person name="Yang Z."/>
            <person name="Spallek T."/>
            <person name="Conn C.E."/>
            <person name="Ichihashi Y."/>
            <person name="Cheong K."/>
            <person name="Cui S."/>
            <person name="Der J.P."/>
            <person name="Gundlach H."/>
            <person name="Jiao Y."/>
            <person name="Hori C."/>
            <person name="Ishida J.K."/>
            <person name="Kasahara H."/>
            <person name="Kiba T."/>
            <person name="Kim M.S."/>
            <person name="Koo N."/>
            <person name="Laohavisit A."/>
            <person name="Lee Y.H."/>
            <person name="Lumba S."/>
            <person name="McCourt P."/>
            <person name="Mortimer J.C."/>
            <person name="Mutuku J.M."/>
            <person name="Nomura T."/>
            <person name="Sasaki-Sekimoto Y."/>
            <person name="Seto Y."/>
            <person name="Wang Y."/>
            <person name="Wakatake T."/>
            <person name="Sakakibara H."/>
            <person name="Demura T."/>
            <person name="Yamaguchi S."/>
            <person name="Yoneyama K."/>
            <person name="Manabe R.I."/>
            <person name="Nelson D.C."/>
            <person name="Schulman A.H."/>
            <person name="Timko M.P."/>
            <person name="dePamphilis C.W."/>
            <person name="Choi D."/>
            <person name="Shirasu K."/>
        </authorList>
    </citation>
    <scope>NUCLEOTIDE SEQUENCE [LARGE SCALE GENOMIC DNA]</scope>
    <source>
        <strain evidence="3">cv. UVA1</strain>
    </source>
</reference>
<proteinExistence type="predicted"/>
<feature type="compositionally biased region" description="Basic and acidic residues" evidence="1">
    <location>
        <begin position="82"/>
        <end position="100"/>
    </location>
</feature>